<name>A0A6V7VIK1_MELEN</name>
<evidence type="ECO:0000256" key="1">
    <source>
        <dbReference type="SAM" id="SignalP"/>
    </source>
</evidence>
<organism evidence="2 3">
    <name type="scientific">Meloidogyne enterolobii</name>
    <name type="common">Root-knot nematode worm</name>
    <name type="synonym">Meloidogyne mayaguensis</name>
    <dbReference type="NCBI Taxonomy" id="390850"/>
    <lineage>
        <taxon>Eukaryota</taxon>
        <taxon>Metazoa</taxon>
        <taxon>Ecdysozoa</taxon>
        <taxon>Nematoda</taxon>
        <taxon>Chromadorea</taxon>
        <taxon>Rhabditida</taxon>
        <taxon>Tylenchina</taxon>
        <taxon>Tylenchomorpha</taxon>
        <taxon>Tylenchoidea</taxon>
        <taxon>Meloidogynidae</taxon>
        <taxon>Meloidogyninae</taxon>
        <taxon>Meloidogyne</taxon>
    </lineage>
</organism>
<proteinExistence type="predicted"/>
<protein>
    <submittedName>
        <fullName evidence="2">Uncharacterized protein</fullName>
    </submittedName>
</protein>
<feature type="signal peptide" evidence="1">
    <location>
        <begin position="1"/>
        <end position="20"/>
    </location>
</feature>
<keyword evidence="1" id="KW-0732">Signal</keyword>
<comment type="caution">
    <text evidence="2">The sequence shown here is derived from an EMBL/GenBank/DDBJ whole genome shotgun (WGS) entry which is preliminary data.</text>
</comment>
<gene>
    <name evidence="2" type="ORF">MENT_LOCUS26477</name>
</gene>
<accession>A0A6V7VIK1</accession>
<reference evidence="2 3" key="1">
    <citation type="submission" date="2020-08" db="EMBL/GenBank/DDBJ databases">
        <authorList>
            <person name="Koutsovoulos G."/>
            <person name="Danchin GJ E."/>
        </authorList>
    </citation>
    <scope>NUCLEOTIDE SEQUENCE [LARGE SCALE GENOMIC DNA]</scope>
</reference>
<dbReference type="EMBL" id="CAJEWN010000242">
    <property type="protein sequence ID" value="CAD2174786.1"/>
    <property type="molecule type" value="Genomic_DNA"/>
</dbReference>
<feature type="chain" id="PRO_5028033272" evidence="1">
    <location>
        <begin position="21"/>
        <end position="72"/>
    </location>
</feature>
<sequence>MNKIIFICLIASLIIYQIDAQYWYNYWYPYGYWKRDTSLNDQEKQLINGKMVEKEPKRSERQILSLNARTNI</sequence>
<dbReference type="Proteomes" id="UP000580250">
    <property type="component" value="Unassembled WGS sequence"/>
</dbReference>
<evidence type="ECO:0000313" key="3">
    <source>
        <dbReference type="Proteomes" id="UP000580250"/>
    </source>
</evidence>
<evidence type="ECO:0000313" key="2">
    <source>
        <dbReference type="EMBL" id="CAD2174786.1"/>
    </source>
</evidence>
<dbReference type="AlphaFoldDB" id="A0A6V7VIK1"/>